<evidence type="ECO:0000256" key="9">
    <source>
        <dbReference type="ARBA" id="ARBA00022763"/>
    </source>
</evidence>
<dbReference type="CDD" id="cd01701">
    <property type="entry name" value="PolY_Rev1"/>
    <property type="match status" value="1"/>
</dbReference>
<proteinExistence type="inferred from homology"/>
<dbReference type="Pfam" id="PF11799">
    <property type="entry name" value="IMS_C"/>
    <property type="match status" value="1"/>
</dbReference>
<dbReference type="InterPro" id="IPR038401">
    <property type="entry name" value="Rev1_C_sf"/>
</dbReference>
<dbReference type="Proteomes" id="UP001458880">
    <property type="component" value="Unassembled WGS sequence"/>
</dbReference>
<dbReference type="Gene3D" id="3.40.1170.60">
    <property type="match status" value="1"/>
</dbReference>
<dbReference type="Gene3D" id="3.30.70.270">
    <property type="match status" value="2"/>
</dbReference>
<dbReference type="Pfam" id="PF21999">
    <property type="entry name" value="IMS_HHH_1"/>
    <property type="match status" value="1"/>
</dbReference>
<keyword evidence="9 14" id="KW-0227">DNA damage</keyword>
<dbReference type="GO" id="GO:0003887">
    <property type="term" value="F:DNA-directed DNA polymerase activity"/>
    <property type="evidence" value="ECO:0007669"/>
    <property type="project" value="InterPro"/>
</dbReference>
<dbReference type="Gene3D" id="3.40.50.10190">
    <property type="entry name" value="BRCT domain"/>
    <property type="match status" value="1"/>
</dbReference>
<feature type="domain" description="BRCT" evidence="16">
    <location>
        <begin position="42"/>
        <end position="131"/>
    </location>
</feature>
<reference evidence="18 19" key="2">
    <citation type="journal article" date="2024" name="BMC Genomics">
        <title>De novo assembly and annotation of Popillia japonica's genome with initial clues to its potential as an invasive pest.</title>
        <authorList>
            <person name="Cucini C."/>
            <person name="Boschi S."/>
            <person name="Funari R."/>
            <person name="Cardaioli E."/>
            <person name="Iannotti N."/>
            <person name="Marturano G."/>
            <person name="Paoli F."/>
            <person name="Bruttini M."/>
            <person name="Carapelli A."/>
            <person name="Frati F."/>
            <person name="Nardi F."/>
        </authorList>
    </citation>
    <scope>NUCLEOTIDE SEQUENCE [LARGE SCALE GENOMIC DNA]</scope>
    <source>
        <strain evidence="18">DMR45628</strain>
    </source>
</reference>
<dbReference type="Pfam" id="PF16589">
    <property type="entry name" value="BRCT_2"/>
    <property type="match status" value="1"/>
</dbReference>
<keyword evidence="8" id="KW-0479">Metal-binding</keyword>
<reference evidence="18" key="1">
    <citation type="submission" date="2023-05" db="EMBL/GenBank/DDBJ databases">
        <authorList>
            <person name="Nardi F."/>
            <person name="Carapelli A."/>
            <person name="Cucini C."/>
        </authorList>
    </citation>
    <scope>NUCLEOTIDE SEQUENCE</scope>
    <source>
        <strain evidence="18">DMR45628</strain>
        <tissue evidence="18">Testes</tissue>
    </source>
</reference>
<comment type="cofactor">
    <cofactor evidence="1">
        <name>Mg(2+)</name>
        <dbReference type="ChEBI" id="CHEBI:18420"/>
    </cofactor>
</comment>
<evidence type="ECO:0000256" key="14">
    <source>
        <dbReference type="PIRNR" id="PIRNR036573"/>
    </source>
</evidence>
<evidence type="ECO:0000256" key="13">
    <source>
        <dbReference type="ARBA" id="ARBA00023242"/>
    </source>
</evidence>
<keyword evidence="6 14" id="KW-0808">Transferase</keyword>
<dbReference type="GO" id="GO:0003684">
    <property type="term" value="F:damaged DNA binding"/>
    <property type="evidence" value="ECO:0007669"/>
    <property type="project" value="UniProtKB-UniRule"/>
</dbReference>
<name>A0AAW1JHN1_POPJA</name>
<evidence type="ECO:0000256" key="11">
    <source>
        <dbReference type="ARBA" id="ARBA00023125"/>
    </source>
</evidence>
<evidence type="ECO:0000256" key="1">
    <source>
        <dbReference type="ARBA" id="ARBA00001946"/>
    </source>
</evidence>
<dbReference type="EMBL" id="JASPKY010000377">
    <property type="protein sequence ID" value="KAK9703061.1"/>
    <property type="molecule type" value="Genomic_DNA"/>
</dbReference>
<dbReference type="Gene3D" id="6.10.250.1630">
    <property type="match status" value="1"/>
</dbReference>
<evidence type="ECO:0000256" key="6">
    <source>
        <dbReference type="ARBA" id="ARBA00022679"/>
    </source>
</evidence>
<keyword evidence="19" id="KW-1185">Reference proteome</keyword>
<dbReference type="InterPro" id="IPR001126">
    <property type="entry name" value="UmuC"/>
</dbReference>
<keyword evidence="7 14" id="KW-0548">Nucleotidyltransferase</keyword>
<evidence type="ECO:0000259" key="16">
    <source>
        <dbReference type="PROSITE" id="PS50172"/>
    </source>
</evidence>
<dbReference type="InterPro" id="IPR031991">
    <property type="entry name" value="Rev1_C"/>
</dbReference>
<feature type="domain" description="UmuC" evidence="17">
    <location>
        <begin position="234"/>
        <end position="452"/>
    </location>
</feature>
<feature type="region of interest" description="Disordered" evidence="15">
    <location>
        <begin position="141"/>
        <end position="162"/>
    </location>
</feature>
<evidence type="ECO:0000313" key="18">
    <source>
        <dbReference type="EMBL" id="KAK9703062.1"/>
    </source>
</evidence>
<dbReference type="InterPro" id="IPR017961">
    <property type="entry name" value="DNA_pol_Y-fam_little_finger"/>
</dbReference>
<dbReference type="FunFam" id="3.40.50.10190:FF:000011">
    <property type="entry name" value="DNA repair protein REV1"/>
    <property type="match status" value="1"/>
</dbReference>
<dbReference type="InterPro" id="IPR012112">
    <property type="entry name" value="REV1"/>
</dbReference>
<accession>A0AAW1JHN1</accession>
<dbReference type="PROSITE" id="PS50173">
    <property type="entry name" value="UMUC"/>
    <property type="match status" value="1"/>
</dbReference>
<evidence type="ECO:0000256" key="10">
    <source>
        <dbReference type="ARBA" id="ARBA00022842"/>
    </source>
</evidence>
<dbReference type="AlphaFoldDB" id="A0AAW1JHN1"/>
<dbReference type="GO" id="GO:0017125">
    <property type="term" value="F:deoxycytidyl transferase activity"/>
    <property type="evidence" value="ECO:0007669"/>
    <property type="project" value="TreeGrafter"/>
</dbReference>
<dbReference type="GO" id="GO:0006281">
    <property type="term" value="P:DNA repair"/>
    <property type="evidence" value="ECO:0007669"/>
    <property type="project" value="UniProtKB-KW"/>
</dbReference>
<dbReference type="InterPro" id="IPR036775">
    <property type="entry name" value="DNA_pol_Y-fam_lit_finger_sf"/>
</dbReference>
<organism evidence="18 19">
    <name type="scientific">Popillia japonica</name>
    <name type="common">Japanese beetle</name>
    <dbReference type="NCBI Taxonomy" id="7064"/>
    <lineage>
        <taxon>Eukaryota</taxon>
        <taxon>Metazoa</taxon>
        <taxon>Ecdysozoa</taxon>
        <taxon>Arthropoda</taxon>
        <taxon>Hexapoda</taxon>
        <taxon>Insecta</taxon>
        <taxon>Pterygota</taxon>
        <taxon>Neoptera</taxon>
        <taxon>Endopterygota</taxon>
        <taxon>Coleoptera</taxon>
        <taxon>Polyphaga</taxon>
        <taxon>Scarabaeiformia</taxon>
        <taxon>Scarabaeidae</taxon>
        <taxon>Rutelinae</taxon>
        <taxon>Popillia</taxon>
    </lineage>
</organism>
<comment type="function">
    <text evidence="14">Deoxycytidyl transferase involved in DNA repair. Transfers a dCMP residue from dCTP to the 3'-end of a DNA primer in a template-dependent reaction. May assist in the first step in the bypass of abasic lesions by the insertion of a nucleotide opposite the lesion. Required for normal induction of mutations by physical and chemical agents.</text>
</comment>
<sequence length="906" mass="102197">MSRKPRKNEEDNGFAAWGGYMEAKKAKLAEQFSKVTVGLTNKKSDIFNGIAILVNGYTKPGADELKIFMAAHGGNYHLYQNQGGCPTTHIIATNLPNTKINQLGNVPVVSPEWIVDSISANKLLDFKKYLLYTNHSRTQPKLNFPAMGKDKNAVPSPEQPQKYAKTATDPQFLSDFYNNSRLHLISTLGAEFKQLVNKLREESNSQFPGLDKLIQSKSDAGITTETPLKSEKIIMHIDMDCFFVSVGLRNRPELRGKPIAVTHSKSGKSNPNGSNRQAEVDLYMKRLPSGVIPKLDLIDETSSMAEIASCSYEARRCGVRNGMFMGSALKICPDLVPIPYDFEGYKQVSSILYHTIAEYTLDIEAVSCDEMYVDVTKILKKSGITVVEWASHIRHEIMERTGCPCSTGFGANRLQARLATKKAKPNGQYYLEPEEVDNYMYDLPLEDLPGVGYATIIKLHNLGLKTCGDLYDISLSTLKNELGQKNSEMIYDQARGIDKKSLNYEHERKSVSADVNYGIRFKNHSEALVFLESLSNEVYNRLSEIKMKAKTITLKLLTRAEGAPKETAKYLGCGVCDAINKSITTSYYLENPQHIFKEAKNLYERLSIIPEDLRGVGIQLSKLEKIAKTNKALAKFLNQPSNVGSNLTDRNESFDNSIGGIQDNNVKISHNKNTNFTTMEKTVTQDIKSSSKQDKVTGTVSKRGRSRGNMNTLKATSNLTNYFKHTKNESATKEFKSGNNSIDLNVLKELPKDIQKEIMEEYNLFDTAFDKLENKTASDNTNVLEKQNLTTKDNKNNENQELKKKGFASLSKEELKILLKNWIRNQEIPKDRDVDMLGTFFTNLVQERKLEYLFSMVNLLYRHISTKNCQWHDAYYKLLNHFQEAMLLTYGNTLLVPKGFFCGQHN</sequence>
<gene>
    <name evidence="18" type="ORF">QE152_g29554</name>
</gene>
<comment type="caution">
    <text evidence="18">The sequence shown here is derived from an EMBL/GenBank/DDBJ whole genome shotgun (WGS) entry which is preliminary data.</text>
</comment>
<dbReference type="PANTHER" id="PTHR45990">
    <property type="entry name" value="DNA REPAIR PROTEIN REV1"/>
    <property type="match status" value="1"/>
</dbReference>
<dbReference type="GO" id="GO:0042276">
    <property type="term" value="P:error-prone translesion synthesis"/>
    <property type="evidence" value="ECO:0007669"/>
    <property type="project" value="InterPro"/>
</dbReference>
<evidence type="ECO:0000256" key="5">
    <source>
        <dbReference type="ARBA" id="ARBA00022634"/>
    </source>
</evidence>
<comment type="similarity">
    <text evidence="3 14">Belongs to the DNA polymerase type-Y family.</text>
</comment>
<keyword evidence="10" id="KW-0460">Magnesium</keyword>
<evidence type="ECO:0000256" key="4">
    <source>
        <dbReference type="ARBA" id="ARBA00020399"/>
    </source>
</evidence>
<dbReference type="Gene3D" id="3.30.1490.100">
    <property type="entry name" value="DNA polymerase, Y-family, little finger domain"/>
    <property type="match status" value="1"/>
</dbReference>
<dbReference type="SUPFAM" id="SSF56672">
    <property type="entry name" value="DNA/RNA polymerases"/>
    <property type="match status" value="1"/>
</dbReference>
<protein>
    <recommendedName>
        <fullName evidence="4 14">DNA repair protein REV1</fullName>
        <ecNumber evidence="14">2.7.7.-</ecNumber>
    </recommendedName>
</protein>
<dbReference type="SUPFAM" id="SSF52113">
    <property type="entry name" value="BRCT domain"/>
    <property type="match status" value="1"/>
</dbReference>
<evidence type="ECO:0000256" key="7">
    <source>
        <dbReference type="ARBA" id="ARBA00022695"/>
    </source>
</evidence>
<dbReference type="CDD" id="cd17719">
    <property type="entry name" value="BRCT_Rev1"/>
    <property type="match status" value="1"/>
</dbReference>
<evidence type="ECO:0000256" key="12">
    <source>
        <dbReference type="ARBA" id="ARBA00023204"/>
    </source>
</evidence>
<keyword evidence="13 14" id="KW-0539">Nucleus</keyword>
<evidence type="ECO:0000259" key="17">
    <source>
        <dbReference type="PROSITE" id="PS50173"/>
    </source>
</evidence>
<dbReference type="EC" id="2.7.7.-" evidence="14"/>
<dbReference type="GO" id="GO:0046872">
    <property type="term" value="F:metal ion binding"/>
    <property type="evidence" value="ECO:0007669"/>
    <property type="project" value="UniProtKB-KW"/>
</dbReference>
<dbReference type="Gene3D" id="6.10.250.1490">
    <property type="match status" value="1"/>
</dbReference>
<keyword evidence="5 14" id="KW-0237">DNA synthesis</keyword>
<dbReference type="SUPFAM" id="SSF100879">
    <property type="entry name" value="Lesion bypass DNA polymerase (Y-family), little finger domain"/>
    <property type="match status" value="1"/>
</dbReference>
<dbReference type="InterPro" id="IPR043502">
    <property type="entry name" value="DNA/RNA_pol_sf"/>
</dbReference>
<dbReference type="PROSITE" id="PS50172">
    <property type="entry name" value="BRCT"/>
    <property type="match status" value="1"/>
</dbReference>
<evidence type="ECO:0000313" key="19">
    <source>
        <dbReference type="Proteomes" id="UP001458880"/>
    </source>
</evidence>
<dbReference type="Gene3D" id="1.20.58.1280">
    <property type="entry name" value="DNA repair protein Rev1, C-terminal domain"/>
    <property type="match status" value="1"/>
</dbReference>
<dbReference type="EMBL" id="JASPKY010000377">
    <property type="protein sequence ID" value="KAK9703062.1"/>
    <property type="molecule type" value="Genomic_DNA"/>
</dbReference>
<dbReference type="PIRSF" id="PIRSF036573">
    <property type="entry name" value="REV1"/>
    <property type="match status" value="1"/>
</dbReference>
<dbReference type="Pfam" id="PF00817">
    <property type="entry name" value="IMS"/>
    <property type="match status" value="1"/>
</dbReference>
<evidence type="ECO:0000256" key="8">
    <source>
        <dbReference type="ARBA" id="ARBA00022723"/>
    </source>
</evidence>
<dbReference type="InterPro" id="IPR043128">
    <property type="entry name" value="Rev_trsase/Diguanyl_cyclase"/>
</dbReference>
<evidence type="ECO:0000256" key="15">
    <source>
        <dbReference type="SAM" id="MobiDB-lite"/>
    </source>
</evidence>
<dbReference type="SMART" id="SM00292">
    <property type="entry name" value="BRCT"/>
    <property type="match status" value="1"/>
</dbReference>
<dbReference type="FunFam" id="3.30.1490.100:FF:000001">
    <property type="entry name" value="DNA repair protein REV1"/>
    <property type="match status" value="1"/>
</dbReference>
<dbReference type="GO" id="GO:0005634">
    <property type="term" value="C:nucleus"/>
    <property type="evidence" value="ECO:0007669"/>
    <property type="project" value="UniProtKB-SubCell"/>
</dbReference>
<dbReference type="GO" id="GO:0070987">
    <property type="term" value="P:error-free translesion synthesis"/>
    <property type="evidence" value="ECO:0007669"/>
    <property type="project" value="TreeGrafter"/>
</dbReference>
<feature type="region of interest" description="Disordered" evidence="15">
    <location>
        <begin position="684"/>
        <end position="712"/>
    </location>
</feature>
<dbReference type="InterPro" id="IPR036420">
    <property type="entry name" value="BRCT_dom_sf"/>
</dbReference>
<dbReference type="PANTHER" id="PTHR45990:SF1">
    <property type="entry name" value="DNA REPAIR PROTEIN REV1"/>
    <property type="match status" value="1"/>
</dbReference>
<dbReference type="Gene3D" id="1.10.150.20">
    <property type="entry name" value="5' to 3' exonuclease, C-terminal subdomain"/>
    <property type="match status" value="1"/>
</dbReference>
<dbReference type="InterPro" id="IPR001357">
    <property type="entry name" value="BRCT_dom"/>
</dbReference>
<keyword evidence="11 14" id="KW-0238">DNA-binding</keyword>
<dbReference type="Pfam" id="PF16727">
    <property type="entry name" value="REV1_C"/>
    <property type="match status" value="1"/>
</dbReference>
<comment type="subcellular location">
    <subcellularLocation>
        <location evidence="2 14">Nucleus</location>
    </subcellularLocation>
</comment>
<dbReference type="InterPro" id="IPR053848">
    <property type="entry name" value="IMS_HHH_1"/>
</dbReference>
<evidence type="ECO:0000256" key="3">
    <source>
        <dbReference type="ARBA" id="ARBA00010945"/>
    </source>
</evidence>
<evidence type="ECO:0000256" key="2">
    <source>
        <dbReference type="ARBA" id="ARBA00004123"/>
    </source>
</evidence>
<keyword evidence="12 14" id="KW-0234">DNA repair</keyword>